<accession>A0A413IU01</accession>
<reference evidence="2 3" key="1">
    <citation type="submission" date="2018-08" db="EMBL/GenBank/DDBJ databases">
        <title>A genome reference for cultivated species of the human gut microbiota.</title>
        <authorList>
            <person name="Zou Y."/>
            <person name="Xue W."/>
            <person name="Luo G."/>
        </authorList>
    </citation>
    <scope>NUCLEOTIDE SEQUENCE [LARGE SCALE GENOMIC DNA]</scope>
    <source>
        <strain evidence="2 3">OF02-7</strain>
    </source>
</reference>
<organism evidence="2 3">
    <name type="scientific">Butyricimonas virosa</name>
    <dbReference type="NCBI Taxonomy" id="544645"/>
    <lineage>
        <taxon>Bacteria</taxon>
        <taxon>Pseudomonadati</taxon>
        <taxon>Bacteroidota</taxon>
        <taxon>Bacteroidia</taxon>
        <taxon>Bacteroidales</taxon>
        <taxon>Odoribacteraceae</taxon>
        <taxon>Butyricimonas</taxon>
    </lineage>
</organism>
<feature type="compositionally biased region" description="Basic and acidic residues" evidence="1">
    <location>
        <begin position="1"/>
        <end position="10"/>
    </location>
</feature>
<dbReference type="OrthoDB" id="9954360at2"/>
<proteinExistence type="predicted"/>
<evidence type="ECO:0000256" key="1">
    <source>
        <dbReference type="SAM" id="MobiDB-lite"/>
    </source>
</evidence>
<sequence>MTANRIEHPDFQNSKELARRDSETIKQKKIKAPEPGKFRVKDGNAIYFFQTEERMKNSIIHTKEFKSRYFKRMD</sequence>
<dbReference type="AlphaFoldDB" id="A0A413IU01"/>
<dbReference type="EMBL" id="QSCR01000001">
    <property type="protein sequence ID" value="RGY21315.1"/>
    <property type="molecule type" value="Genomic_DNA"/>
</dbReference>
<gene>
    <name evidence="2" type="ORF">DXA50_00230</name>
</gene>
<dbReference type="RefSeq" id="WP_117774458.1">
    <property type="nucleotide sequence ID" value="NZ_QSCR01000001.1"/>
</dbReference>
<evidence type="ECO:0000313" key="3">
    <source>
        <dbReference type="Proteomes" id="UP000286063"/>
    </source>
</evidence>
<protein>
    <submittedName>
        <fullName evidence="2">Uncharacterized protein</fullName>
    </submittedName>
</protein>
<name>A0A413IU01_9BACT</name>
<feature type="region of interest" description="Disordered" evidence="1">
    <location>
        <begin position="1"/>
        <end position="28"/>
    </location>
</feature>
<dbReference type="Proteomes" id="UP000286063">
    <property type="component" value="Unassembled WGS sequence"/>
</dbReference>
<evidence type="ECO:0000313" key="2">
    <source>
        <dbReference type="EMBL" id="RGY21315.1"/>
    </source>
</evidence>
<comment type="caution">
    <text evidence="2">The sequence shown here is derived from an EMBL/GenBank/DDBJ whole genome shotgun (WGS) entry which is preliminary data.</text>
</comment>
<feature type="compositionally biased region" description="Basic and acidic residues" evidence="1">
    <location>
        <begin position="16"/>
        <end position="28"/>
    </location>
</feature>